<dbReference type="EMBL" id="QJJV01000010">
    <property type="protein sequence ID" value="PXX15335.1"/>
    <property type="molecule type" value="Genomic_DNA"/>
</dbReference>
<feature type="compositionally biased region" description="Polar residues" evidence="10">
    <location>
        <begin position="31"/>
        <end position="54"/>
    </location>
</feature>
<evidence type="ECO:0000256" key="2">
    <source>
        <dbReference type="ARBA" id="ARBA00022723"/>
    </source>
</evidence>
<evidence type="ECO:0000313" key="11">
    <source>
        <dbReference type="EMBL" id="PXX15335.1"/>
    </source>
</evidence>
<comment type="cofactor">
    <cofactor evidence="9">
        <name>Zn(2+)</name>
        <dbReference type="ChEBI" id="CHEBI:29105"/>
    </cofactor>
    <text evidence="9">Binds 1 zinc ion per subunit.</text>
</comment>
<keyword evidence="6 9" id="KW-0238">DNA-binding</keyword>
<reference evidence="11 14" key="2">
    <citation type="submission" date="2018-05" db="EMBL/GenBank/DDBJ databases">
        <title>Genomic Encyclopedia of Type Strains, Phase IV (KMG-V): Genome sequencing to study the core and pangenomes of soil and plant-associated prokaryotes.</title>
        <authorList>
            <person name="Whitman W."/>
        </authorList>
    </citation>
    <scope>NUCLEOTIDE SEQUENCE [LARGE SCALE GENOMIC DNA]</scope>
    <source>
        <strain evidence="11 14">SIr-6563</strain>
    </source>
</reference>
<evidence type="ECO:0000313" key="13">
    <source>
        <dbReference type="Proteomes" id="UP000183529"/>
    </source>
</evidence>
<keyword evidence="12" id="KW-0282">Flagellum</keyword>
<dbReference type="HAMAP" id="MF_01891">
    <property type="entry name" value="FhlC"/>
    <property type="match status" value="1"/>
</dbReference>
<dbReference type="GO" id="GO:1902208">
    <property type="term" value="P:regulation of bacterial-type flagellum assembly"/>
    <property type="evidence" value="ECO:0007669"/>
    <property type="project" value="UniProtKB-UniRule"/>
</dbReference>
<keyword evidence="4 9" id="KW-0862">Zinc</keyword>
<proteinExistence type="inferred from homology"/>
<protein>
    <recommendedName>
        <fullName evidence="9">Flagellar transcriptional regulator FlhC</fullName>
    </recommendedName>
</protein>
<dbReference type="GO" id="GO:0003677">
    <property type="term" value="F:DNA binding"/>
    <property type="evidence" value="ECO:0007669"/>
    <property type="project" value="UniProtKB-UniRule"/>
</dbReference>
<keyword evidence="5 9" id="KW-0805">Transcription regulation</keyword>
<comment type="subunit">
    <text evidence="9">Heterohexamer composed of two FlhC and four FlhD subunits. Each FlhC binds a FlhD dimer, forming a heterotrimer, and a hexamer assembles by dimerization of two heterotrimers.</text>
</comment>
<feature type="compositionally biased region" description="Low complexity" evidence="10">
    <location>
        <begin position="55"/>
        <end position="67"/>
    </location>
</feature>
<evidence type="ECO:0000256" key="3">
    <source>
        <dbReference type="ARBA" id="ARBA00022795"/>
    </source>
</evidence>
<feature type="binding site" evidence="9">
    <location>
        <position position="229"/>
    </location>
    <ligand>
        <name>Zn(2+)</name>
        <dbReference type="ChEBI" id="CHEBI:29105"/>
    </ligand>
</feature>
<keyword evidence="12" id="KW-0969">Cilium</keyword>
<evidence type="ECO:0000313" key="12">
    <source>
        <dbReference type="EMBL" id="SEJ47921.1"/>
    </source>
</evidence>
<comment type="similarity">
    <text evidence="9">Belongs to the FlhC family.</text>
</comment>
<evidence type="ECO:0000313" key="14">
    <source>
        <dbReference type="Proteomes" id="UP000247515"/>
    </source>
</evidence>
<keyword evidence="8 9" id="KW-0804">Transcription</keyword>
<evidence type="ECO:0000256" key="1">
    <source>
        <dbReference type="ARBA" id="ARBA00022490"/>
    </source>
</evidence>
<evidence type="ECO:0000256" key="5">
    <source>
        <dbReference type="ARBA" id="ARBA00023015"/>
    </source>
</evidence>
<keyword evidence="3 9" id="KW-1005">Bacterial flagellum biogenesis</keyword>
<feature type="region of interest" description="Disordered" evidence="10">
    <location>
        <begin position="31"/>
        <end position="70"/>
    </location>
</feature>
<feature type="binding site" evidence="9">
    <location>
        <position position="206"/>
    </location>
    <ligand>
        <name>Zn(2+)</name>
        <dbReference type="ChEBI" id="CHEBI:29105"/>
    </ligand>
</feature>
<dbReference type="EMBL" id="FNZM01000005">
    <property type="protein sequence ID" value="SEJ47921.1"/>
    <property type="molecule type" value="Genomic_DNA"/>
</dbReference>
<name>A0AAQ1GE40_9BURK</name>
<keyword evidence="12" id="KW-0966">Cell projection</keyword>
<organism evidence="12 13">
    <name type="scientific">Paraburkholderia tropica</name>
    <dbReference type="NCBI Taxonomy" id="92647"/>
    <lineage>
        <taxon>Bacteria</taxon>
        <taxon>Pseudomonadati</taxon>
        <taxon>Pseudomonadota</taxon>
        <taxon>Betaproteobacteria</taxon>
        <taxon>Burkholderiales</taxon>
        <taxon>Burkholderiaceae</taxon>
        <taxon>Paraburkholderia</taxon>
    </lineage>
</organism>
<keyword evidence="7 9" id="KW-0010">Activator</keyword>
<dbReference type="Proteomes" id="UP000247515">
    <property type="component" value="Unassembled WGS sequence"/>
</dbReference>
<dbReference type="GO" id="GO:0044781">
    <property type="term" value="P:bacterial-type flagellum organization"/>
    <property type="evidence" value="ECO:0007669"/>
    <property type="project" value="UniProtKB-KW"/>
</dbReference>
<dbReference type="Pfam" id="PF05280">
    <property type="entry name" value="FlhC"/>
    <property type="match status" value="1"/>
</dbReference>
<keyword evidence="2 9" id="KW-0479">Metal-binding</keyword>
<comment type="subcellular location">
    <subcellularLocation>
        <location evidence="9">Cytoplasm</location>
    </subcellularLocation>
</comment>
<dbReference type="Proteomes" id="UP000183529">
    <property type="component" value="Unassembled WGS sequence"/>
</dbReference>
<dbReference type="GO" id="GO:0045893">
    <property type="term" value="P:positive regulation of DNA-templated transcription"/>
    <property type="evidence" value="ECO:0007669"/>
    <property type="project" value="InterPro"/>
</dbReference>
<keyword evidence="1 9" id="KW-0963">Cytoplasm</keyword>
<evidence type="ECO:0000256" key="6">
    <source>
        <dbReference type="ARBA" id="ARBA00023125"/>
    </source>
</evidence>
<dbReference type="SUPFAM" id="SSF160930">
    <property type="entry name" value="FlhC-like"/>
    <property type="match status" value="1"/>
</dbReference>
<reference evidence="12 13" key="1">
    <citation type="submission" date="2016-10" db="EMBL/GenBank/DDBJ databases">
        <authorList>
            <person name="Varghese N."/>
            <person name="Submissions S."/>
        </authorList>
    </citation>
    <scope>NUCLEOTIDE SEQUENCE [LARGE SCALE GENOMIC DNA]</scope>
    <source>
        <strain evidence="12 13">LMG 22274</strain>
    </source>
</reference>
<evidence type="ECO:0000256" key="10">
    <source>
        <dbReference type="SAM" id="MobiDB-lite"/>
    </source>
</evidence>
<comment type="caution">
    <text evidence="12">The sequence shown here is derived from an EMBL/GenBank/DDBJ whole genome shotgun (WGS) entry which is preliminary data.</text>
</comment>
<dbReference type="GO" id="GO:0005737">
    <property type="term" value="C:cytoplasm"/>
    <property type="evidence" value="ECO:0007669"/>
    <property type="project" value="UniProtKB-SubCell"/>
</dbReference>
<dbReference type="AlphaFoldDB" id="A0AAQ1GE40"/>
<keyword evidence="14" id="KW-1185">Reference proteome</keyword>
<evidence type="ECO:0000256" key="4">
    <source>
        <dbReference type="ARBA" id="ARBA00022833"/>
    </source>
</evidence>
<evidence type="ECO:0000256" key="8">
    <source>
        <dbReference type="ARBA" id="ARBA00023163"/>
    </source>
</evidence>
<comment type="function">
    <text evidence="9">Functions in complex with FlhD as a master transcriptional regulator that regulates transcription of several flagellar and non-flagellar operons by binding to their promoter region. Activates expression of class 2 flagellar genes, including fliA, which is a flagellum-specific sigma factor that turns on the class 3 genes. Also regulates genes whose products function in a variety of physiological pathways.</text>
</comment>
<gene>
    <name evidence="9" type="primary">flhC</name>
    <name evidence="11" type="ORF">C7400_110127</name>
    <name evidence="12" type="ORF">SAMN05216550_105123</name>
</gene>
<dbReference type="GO" id="GO:0008270">
    <property type="term" value="F:zinc ion binding"/>
    <property type="evidence" value="ECO:0007669"/>
    <property type="project" value="UniProtKB-UniRule"/>
</dbReference>
<accession>A0AAQ1GE40</accession>
<feature type="binding site" evidence="9">
    <location>
        <position position="226"/>
    </location>
    <ligand>
        <name>Zn(2+)</name>
        <dbReference type="ChEBI" id="CHEBI:29105"/>
    </ligand>
</feature>
<evidence type="ECO:0000256" key="7">
    <source>
        <dbReference type="ARBA" id="ARBA00023159"/>
    </source>
</evidence>
<feature type="binding site" evidence="9">
    <location>
        <position position="209"/>
    </location>
    <ligand>
        <name>Zn(2+)</name>
        <dbReference type="ChEBI" id="CHEBI:29105"/>
    </ligand>
</feature>
<sequence>MATLTATHAAAGAVSQAAPCALLDSAAGSADTNISTGDTLQDSGTPAAKPSTQPATKGAAKGTTKGASRGAPRSVVLEVKEIALAIEMIELGARLQMLEAETSLSRDRLIRLYKEVKGESPPKGMLPFSTDWFMTWQPNVHSSLFYNTFLFMSGQGRCDTVRAIVKSYRLYLEHMRLHDEEPALSLTRAWTLVRYFASGLLQLTSCSRCGGRFVAHAHDPQRGFVCGLCQPPSRAGRTRRNAEAVHAS</sequence>
<evidence type="ECO:0000256" key="9">
    <source>
        <dbReference type="HAMAP-Rule" id="MF_01891"/>
    </source>
</evidence>
<dbReference type="NCBIfam" id="NF009365">
    <property type="entry name" value="PRK12722.1"/>
    <property type="match status" value="1"/>
</dbReference>
<dbReference type="InterPro" id="IPR007944">
    <property type="entry name" value="FlhC"/>
</dbReference>